<proteinExistence type="predicted"/>
<dbReference type="RefSeq" id="WP_129482268.1">
    <property type="nucleotide sequence ID" value="NZ_CP099397.1"/>
</dbReference>
<evidence type="ECO:0000313" key="1">
    <source>
        <dbReference type="EMBL" id="USR37842.1"/>
    </source>
</evidence>
<protein>
    <submittedName>
        <fullName evidence="1">Uncharacterized protein</fullName>
    </submittedName>
</protein>
<organism evidence="1 2">
    <name type="scientific">Ectopseudomonas hydrolytica</name>
    <dbReference type="NCBI Taxonomy" id="2493633"/>
    <lineage>
        <taxon>Bacteria</taxon>
        <taxon>Pseudomonadati</taxon>
        <taxon>Pseudomonadota</taxon>
        <taxon>Gammaproteobacteria</taxon>
        <taxon>Pseudomonadales</taxon>
        <taxon>Pseudomonadaceae</taxon>
        <taxon>Ectopseudomonas</taxon>
    </lineage>
</organism>
<reference evidence="1" key="1">
    <citation type="submission" date="2022-06" db="EMBL/GenBank/DDBJ databases">
        <title>Complete genome of Pseudomonas hydrolytica DSWY01T.</title>
        <authorList>
            <person name="Jung J."/>
            <person name="Jeon C.O."/>
        </authorList>
    </citation>
    <scope>NUCLEOTIDE SEQUENCE</scope>
    <source>
        <strain evidence="1">DSWY01</strain>
    </source>
</reference>
<dbReference type="Proteomes" id="UP001054897">
    <property type="component" value="Chromosome"/>
</dbReference>
<name>A0ABY5A276_9GAMM</name>
<evidence type="ECO:0000313" key="2">
    <source>
        <dbReference type="Proteomes" id="UP001054897"/>
    </source>
</evidence>
<sequence length="163" mass="19119">MEDIEKGWLWIRELKNTVCFYRVVFGEKRERVLAVPYTEVMARQHEIRKHFKSPKNTAKLLKYFSTFESKNKGKLVDNKVYLTPSQIIESLTLIEESLAELVKADPKCQKPENRQAGYETWRQWSKIRPWLNTLGGWNIKESDSQKALGWGTAGRRNQDGQET</sequence>
<accession>A0ABY5A276</accession>
<dbReference type="EMBL" id="CP099397">
    <property type="protein sequence ID" value="USR37842.1"/>
    <property type="molecule type" value="Genomic_DNA"/>
</dbReference>
<gene>
    <name evidence="1" type="ORF">L1F06_014275</name>
</gene>
<dbReference type="GeneID" id="300082157"/>
<keyword evidence="2" id="KW-1185">Reference proteome</keyword>